<dbReference type="Proteomes" id="UP000260943">
    <property type="component" value="Unassembled WGS sequence"/>
</dbReference>
<keyword evidence="1" id="KW-0812">Transmembrane</keyword>
<evidence type="ECO:0000256" key="1">
    <source>
        <dbReference type="SAM" id="Phobius"/>
    </source>
</evidence>
<proteinExistence type="predicted"/>
<reference evidence="2 3" key="1">
    <citation type="submission" date="2018-08" db="EMBL/GenBank/DDBJ databases">
        <title>A genome reference for cultivated species of the human gut microbiota.</title>
        <authorList>
            <person name="Zou Y."/>
            <person name="Xue W."/>
            <person name="Luo G."/>
        </authorList>
    </citation>
    <scope>NUCLEOTIDE SEQUENCE [LARGE SCALE GENOMIC DNA]</scope>
    <source>
        <strain evidence="2 3">TF08-14</strain>
    </source>
</reference>
<dbReference type="AlphaFoldDB" id="A0A3E4QQW7"/>
<keyword evidence="1" id="KW-1133">Transmembrane helix</keyword>
<organism evidence="2 3">
    <name type="scientific">Collinsella tanakaei</name>
    <dbReference type="NCBI Taxonomy" id="626935"/>
    <lineage>
        <taxon>Bacteria</taxon>
        <taxon>Bacillati</taxon>
        <taxon>Actinomycetota</taxon>
        <taxon>Coriobacteriia</taxon>
        <taxon>Coriobacteriales</taxon>
        <taxon>Coriobacteriaceae</taxon>
        <taxon>Collinsella</taxon>
    </lineage>
</organism>
<evidence type="ECO:0000313" key="2">
    <source>
        <dbReference type="EMBL" id="RGL09461.1"/>
    </source>
</evidence>
<name>A0A3E4QQW7_9ACTN</name>
<protein>
    <submittedName>
        <fullName evidence="2">Uncharacterized protein</fullName>
    </submittedName>
</protein>
<dbReference type="EMBL" id="QSRJ01000009">
    <property type="protein sequence ID" value="RGL09461.1"/>
    <property type="molecule type" value="Genomic_DNA"/>
</dbReference>
<sequence>MGSAAQQRMEDAAAANLPHIVPICALHRRPICFYELRWRRLRDVGGSVSDKTHKRNAFSHDDWLEKRPFVRFINVVVNIVINIFINVVVNIE</sequence>
<comment type="caution">
    <text evidence="2">The sequence shown here is derived from an EMBL/GenBank/DDBJ whole genome shotgun (WGS) entry which is preliminary data.</text>
</comment>
<gene>
    <name evidence="2" type="ORF">DXC81_07605</name>
</gene>
<accession>A0A3E4QQW7</accession>
<evidence type="ECO:0000313" key="3">
    <source>
        <dbReference type="Proteomes" id="UP000260943"/>
    </source>
</evidence>
<feature type="transmembrane region" description="Helical" evidence="1">
    <location>
        <begin position="69"/>
        <end position="89"/>
    </location>
</feature>
<keyword evidence="1" id="KW-0472">Membrane</keyword>